<accession>A0A0E9PVP1</accession>
<evidence type="ECO:0000313" key="1">
    <source>
        <dbReference type="EMBL" id="JAH07923.1"/>
    </source>
</evidence>
<dbReference type="AlphaFoldDB" id="A0A0E9PVP1"/>
<organism evidence="1">
    <name type="scientific">Anguilla anguilla</name>
    <name type="common">European freshwater eel</name>
    <name type="synonym">Muraena anguilla</name>
    <dbReference type="NCBI Taxonomy" id="7936"/>
    <lineage>
        <taxon>Eukaryota</taxon>
        <taxon>Metazoa</taxon>
        <taxon>Chordata</taxon>
        <taxon>Craniata</taxon>
        <taxon>Vertebrata</taxon>
        <taxon>Euteleostomi</taxon>
        <taxon>Actinopterygii</taxon>
        <taxon>Neopterygii</taxon>
        <taxon>Teleostei</taxon>
        <taxon>Anguilliformes</taxon>
        <taxon>Anguillidae</taxon>
        <taxon>Anguilla</taxon>
    </lineage>
</organism>
<reference evidence="1" key="1">
    <citation type="submission" date="2014-11" db="EMBL/GenBank/DDBJ databases">
        <authorList>
            <person name="Amaro Gonzalez C."/>
        </authorList>
    </citation>
    <scope>NUCLEOTIDE SEQUENCE</scope>
</reference>
<protein>
    <submittedName>
        <fullName evidence="1">Uncharacterized protein</fullName>
    </submittedName>
</protein>
<proteinExistence type="predicted"/>
<name>A0A0E9PVP1_ANGAN</name>
<dbReference type="EMBL" id="GBXM01100654">
    <property type="protein sequence ID" value="JAH07923.1"/>
    <property type="molecule type" value="Transcribed_RNA"/>
</dbReference>
<reference evidence="1" key="2">
    <citation type="journal article" date="2015" name="Fish Shellfish Immunol.">
        <title>Early steps in the European eel (Anguilla anguilla)-Vibrio vulnificus interaction in the gills: Role of the RtxA13 toxin.</title>
        <authorList>
            <person name="Callol A."/>
            <person name="Pajuelo D."/>
            <person name="Ebbesson L."/>
            <person name="Teles M."/>
            <person name="MacKenzie S."/>
            <person name="Amaro C."/>
        </authorList>
    </citation>
    <scope>NUCLEOTIDE SEQUENCE</scope>
</reference>
<sequence length="25" mass="2973">MMKDSMMLMLKTCTISTNNVTFFFH</sequence>